<dbReference type="InterPro" id="IPR050979">
    <property type="entry name" value="LD-transpeptidase"/>
</dbReference>
<evidence type="ECO:0000256" key="4">
    <source>
        <dbReference type="ARBA" id="ARBA00022960"/>
    </source>
</evidence>
<gene>
    <name evidence="9" type="ORF">LZ518_07525</name>
</gene>
<dbReference type="RefSeq" id="WP_249915387.1">
    <property type="nucleotide sequence ID" value="NZ_JAMGBB010000001.1"/>
</dbReference>
<dbReference type="InterPro" id="IPR016915">
    <property type="entry name" value="UCP029342"/>
</dbReference>
<evidence type="ECO:0000256" key="5">
    <source>
        <dbReference type="ARBA" id="ARBA00022984"/>
    </source>
</evidence>
<dbReference type="PIRSF" id="PIRSF029342">
    <property type="entry name" value="UCP029342_ErfK/YbiS/YcfS/YnhG"/>
    <property type="match status" value="1"/>
</dbReference>
<dbReference type="SUPFAM" id="SSF141523">
    <property type="entry name" value="L,D-transpeptidase catalytic domain-like"/>
    <property type="match status" value="1"/>
</dbReference>
<keyword evidence="10" id="KW-1185">Reference proteome</keyword>
<feature type="domain" description="L,D-TPase catalytic" evidence="8">
    <location>
        <begin position="41"/>
        <end position="150"/>
    </location>
</feature>
<dbReference type="CDD" id="cd16913">
    <property type="entry name" value="YkuD_like"/>
    <property type="match status" value="1"/>
</dbReference>
<dbReference type="PANTHER" id="PTHR30582:SF2">
    <property type="entry name" value="L,D-TRANSPEPTIDASE YCIB-RELATED"/>
    <property type="match status" value="1"/>
</dbReference>
<feature type="active site" description="Nucleophile" evidence="7">
    <location>
        <position position="126"/>
    </location>
</feature>
<feature type="active site" description="Proton donor/acceptor" evidence="7">
    <location>
        <position position="113"/>
    </location>
</feature>
<reference evidence="9" key="1">
    <citation type="submission" date="2022-05" db="EMBL/GenBank/DDBJ databases">
        <authorList>
            <person name="Jo J.-H."/>
            <person name="Im W.-T."/>
        </authorList>
    </citation>
    <scope>NUCLEOTIDE SEQUENCE</scope>
    <source>
        <strain evidence="9">RB56-2</strain>
    </source>
</reference>
<dbReference type="EMBL" id="JAMGBB010000001">
    <property type="protein sequence ID" value="MCL6740979.1"/>
    <property type="molecule type" value="Genomic_DNA"/>
</dbReference>
<evidence type="ECO:0000256" key="7">
    <source>
        <dbReference type="PROSITE-ProRule" id="PRU01373"/>
    </source>
</evidence>
<dbReference type="InterPro" id="IPR005490">
    <property type="entry name" value="LD_TPept_cat_dom"/>
</dbReference>
<comment type="caution">
    <text evidence="9">The sequence shown here is derived from an EMBL/GenBank/DDBJ whole genome shotgun (WGS) entry which is preliminary data.</text>
</comment>
<evidence type="ECO:0000256" key="6">
    <source>
        <dbReference type="ARBA" id="ARBA00023316"/>
    </source>
</evidence>
<keyword evidence="4 7" id="KW-0133">Cell shape</keyword>
<keyword evidence="6 7" id="KW-0961">Cell wall biogenesis/degradation</keyword>
<protein>
    <submittedName>
        <fullName evidence="9">L,D-transpeptidase family protein</fullName>
    </submittedName>
</protein>
<dbReference type="Gene3D" id="2.40.440.10">
    <property type="entry name" value="L,D-transpeptidase catalytic domain-like"/>
    <property type="match status" value="1"/>
</dbReference>
<evidence type="ECO:0000313" key="10">
    <source>
        <dbReference type="Proteomes" id="UP001165383"/>
    </source>
</evidence>
<dbReference type="NCBIfam" id="NF004785">
    <property type="entry name" value="PRK06132.1-2"/>
    <property type="match status" value="1"/>
</dbReference>
<comment type="similarity">
    <text evidence="2">Belongs to the YkuD family.</text>
</comment>
<name>A0ABT0S9B3_9SPHN</name>
<dbReference type="Pfam" id="PF03734">
    <property type="entry name" value="YkuD"/>
    <property type="match status" value="1"/>
</dbReference>
<evidence type="ECO:0000259" key="8">
    <source>
        <dbReference type="PROSITE" id="PS52029"/>
    </source>
</evidence>
<proteinExistence type="inferred from homology"/>
<dbReference type="PROSITE" id="PS52029">
    <property type="entry name" value="LD_TPASE"/>
    <property type="match status" value="1"/>
</dbReference>
<dbReference type="InterPro" id="IPR038063">
    <property type="entry name" value="Transpep_catalytic_dom"/>
</dbReference>
<organism evidence="9 10">
    <name type="scientific">Sphingomonas brevis</name>
    <dbReference type="NCBI Taxonomy" id="2908206"/>
    <lineage>
        <taxon>Bacteria</taxon>
        <taxon>Pseudomonadati</taxon>
        <taxon>Pseudomonadota</taxon>
        <taxon>Alphaproteobacteria</taxon>
        <taxon>Sphingomonadales</taxon>
        <taxon>Sphingomonadaceae</taxon>
        <taxon>Sphingomonas</taxon>
    </lineage>
</organism>
<evidence type="ECO:0000256" key="1">
    <source>
        <dbReference type="ARBA" id="ARBA00004752"/>
    </source>
</evidence>
<keyword evidence="5 7" id="KW-0573">Peptidoglycan synthesis</keyword>
<dbReference type="PANTHER" id="PTHR30582">
    <property type="entry name" value="L,D-TRANSPEPTIDASE"/>
    <property type="match status" value="1"/>
</dbReference>
<evidence type="ECO:0000313" key="9">
    <source>
        <dbReference type="EMBL" id="MCL6740979.1"/>
    </source>
</evidence>
<keyword evidence="3" id="KW-0808">Transferase</keyword>
<accession>A0ABT0S9B3</accession>
<evidence type="ECO:0000256" key="3">
    <source>
        <dbReference type="ARBA" id="ARBA00022679"/>
    </source>
</evidence>
<sequence>MSLPAHAQQIEAAGRPVLELVTTLKPGQFVWSPGSAPEGPVLMVVNLATQRAILFRNGLPIGASTVSSGKPGYETPTGVFTVLEKKKEHYSKTYGNAPMPNMQRLTWKGIALHAGNLPGYPASHGCIRLPMKFSNLLFGATKLGMTVIITSFPVQPGQSTTPDLAAAIAPNATTLARAPFEWHPERSASGPVSVIISAADERAIVLRNGVEIGSAPVRVNGSIAGGFAYALRAWDATGQHWLKLQYSGAGQGMEVSPGEGDRFDAPWDFRHAVQTVLRPGSIIIVTPQTLHAGSSGSALTVIENDGGTR</sequence>
<evidence type="ECO:0000256" key="2">
    <source>
        <dbReference type="ARBA" id="ARBA00005992"/>
    </source>
</evidence>
<dbReference type="Proteomes" id="UP001165383">
    <property type="component" value="Unassembled WGS sequence"/>
</dbReference>
<comment type="pathway">
    <text evidence="1 7">Cell wall biogenesis; peptidoglycan biosynthesis.</text>
</comment>